<accession>A0ACB0ZAJ0</accession>
<sequence length="71" mass="8249">MKKNLSILLFYFLQFASNISGKNSIESSLNESNDANEVQVENESEGDEEKYFSVFLFYNKRFLNILNLNIS</sequence>
<dbReference type="Proteomes" id="UP001497535">
    <property type="component" value="Unassembled WGS sequence"/>
</dbReference>
<gene>
    <name evidence="1" type="ORF">MENTE1834_LOCUS22719</name>
</gene>
<protein>
    <submittedName>
        <fullName evidence="1">Uncharacterized protein</fullName>
    </submittedName>
</protein>
<keyword evidence="2" id="KW-1185">Reference proteome</keyword>
<proteinExistence type="predicted"/>
<evidence type="ECO:0000313" key="2">
    <source>
        <dbReference type="Proteomes" id="UP001497535"/>
    </source>
</evidence>
<reference evidence="1" key="1">
    <citation type="submission" date="2023-11" db="EMBL/GenBank/DDBJ databases">
        <authorList>
            <person name="Poullet M."/>
        </authorList>
    </citation>
    <scope>NUCLEOTIDE SEQUENCE</scope>
    <source>
        <strain evidence="1">E1834</strain>
    </source>
</reference>
<comment type="caution">
    <text evidence="1">The sequence shown here is derived from an EMBL/GenBank/DDBJ whole genome shotgun (WGS) entry which is preliminary data.</text>
</comment>
<name>A0ACB0ZAJ0_MELEN</name>
<dbReference type="EMBL" id="CAVMJV010000029">
    <property type="protein sequence ID" value="CAK5075890.1"/>
    <property type="molecule type" value="Genomic_DNA"/>
</dbReference>
<evidence type="ECO:0000313" key="1">
    <source>
        <dbReference type="EMBL" id="CAK5075890.1"/>
    </source>
</evidence>
<organism evidence="1 2">
    <name type="scientific">Meloidogyne enterolobii</name>
    <name type="common">Root-knot nematode worm</name>
    <name type="synonym">Meloidogyne mayaguensis</name>
    <dbReference type="NCBI Taxonomy" id="390850"/>
    <lineage>
        <taxon>Eukaryota</taxon>
        <taxon>Metazoa</taxon>
        <taxon>Ecdysozoa</taxon>
        <taxon>Nematoda</taxon>
        <taxon>Chromadorea</taxon>
        <taxon>Rhabditida</taxon>
        <taxon>Tylenchina</taxon>
        <taxon>Tylenchomorpha</taxon>
        <taxon>Tylenchoidea</taxon>
        <taxon>Meloidogynidae</taxon>
        <taxon>Meloidogyninae</taxon>
        <taxon>Meloidogyne</taxon>
    </lineage>
</organism>